<dbReference type="AlphaFoldDB" id="A0A8J2UHT3"/>
<comment type="caution">
    <text evidence="2">The sequence shown here is derived from an EMBL/GenBank/DDBJ whole genome shotgun (WGS) entry which is preliminary data.</text>
</comment>
<sequence>MTHNPFTNFNSTPNPGTAASAWLAIHTKLTNTDLTANGDFLLFSGGTISLTGVTSTPTVTNVAIPNGQIVADASVSTPVTTFDITTNTWTTRVPPGFSSSDIFISGAIINSSTGFSVSAGKESTVTGSFFSNKPSFSSSWFYGIGAYEPEFSYSAIAGAGQVSSVGGGVQAGTPIPEESHLVAGGSGGGGSNFTGSNSSTDNFTTCQKSVVCNLSGTIQKTDVTCFGAATGNATITLTGGTPPFSFNNGEGVFLTTSNAVTNFPNIPAGTYPLIITDGAGCTINLSLTISQPPAIQVSGVVVNAGNNQSNGSITVTVSGGTPPYTFLWNTGAQTQNLSGIGQGTYTLTVTDANGCTSTLTENLTAPACTFTMFNVAATALKGSSQNACDGAAAINVSGGTAPYTYAWSDGVTTAANTRTDLCGLTATGNPFIYTVVVTDANKLTASVSFSLCAPAVATTAGSPLATGAGAKLSLEAAGTFTAKVYPNPSDGLTYLLINSPERSNAAVNLIDMDGRVIKSYIISLEAGTNNKELQIPTHAPGIYTIQIKTDKDFKTLPIMLH</sequence>
<dbReference type="Pfam" id="PF13573">
    <property type="entry name" value="SprB"/>
    <property type="match status" value="3"/>
</dbReference>
<reference evidence="2" key="2">
    <citation type="submission" date="2020-09" db="EMBL/GenBank/DDBJ databases">
        <authorList>
            <person name="Sun Q."/>
            <person name="Zhou Y."/>
        </authorList>
    </citation>
    <scope>NUCLEOTIDE SEQUENCE</scope>
    <source>
        <strain evidence="2">CGMCC 1.15448</strain>
    </source>
</reference>
<reference evidence="2" key="1">
    <citation type="journal article" date="2014" name="Int. J. Syst. Evol. Microbiol.">
        <title>Complete genome sequence of Corynebacterium casei LMG S-19264T (=DSM 44701T), isolated from a smear-ripened cheese.</title>
        <authorList>
            <consortium name="US DOE Joint Genome Institute (JGI-PGF)"/>
            <person name="Walter F."/>
            <person name="Albersmeier A."/>
            <person name="Kalinowski J."/>
            <person name="Ruckert C."/>
        </authorList>
    </citation>
    <scope>NUCLEOTIDE SEQUENCE</scope>
    <source>
        <strain evidence="2">CGMCC 1.15448</strain>
    </source>
</reference>
<dbReference type="InterPro" id="IPR026444">
    <property type="entry name" value="Secre_tail"/>
</dbReference>
<protein>
    <recommendedName>
        <fullName evidence="1">Secretion system C-terminal sorting domain-containing protein</fullName>
    </recommendedName>
</protein>
<proteinExistence type="predicted"/>
<feature type="domain" description="Secretion system C-terminal sorting" evidence="1">
    <location>
        <begin position="484"/>
        <end position="552"/>
    </location>
</feature>
<name>A0A8J2UHT3_9BACT</name>
<dbReference type="Gene3D" id="2.60.40.740">
    <property type="match status" value="1"/>
</dbReference>
<dbReference type="NCBIfam" id="TIGR04183">
    <property type="entry name" value="Por_Secre_tail"/>
    <property type="match status" value="1"/>
</dbReference>
<dbReference type="Proteomes" id="UP000607559">
    <property type="component" value="Unassembled WGS sequence"/>
</dbReference>
<dbReference type="InterPro" id="IPR025667">
    <property type="entry name" value="SprB_repeat"/>
</dbReference>
<evidence type="ECO:0000313" key="2">
    <source>
        <dbReference type="EMBL" id="GGB20182.1"/>
    </source>
</evidence>
<organism evidence="2 3">
    <name type="scientific">Puia dinghuensis</name>
    <dbReference type="NCBI Taxonomy" id="1792502"/>
    <lineage>
        <taxon>Bacteria</taxon>
        <taxon>Pseudomonadati</taxon>
        <taxon>Bacteroidota</taxon>
        <taxon>Chitinophagia</taxon>
        <taxon>Chitinophagales</taxon>
        <taxon>Chitinophagaceae</taxon>
        <taxon>Puia</taxon>
    </lineage>
</organism>
<keyword evidence="3" id="KW-1185">Reference proteome</keyword>
<accession>A0A8J2UHT3</accession>
<dbReference type="EMBL" id="BMJC01000006">
    <property type="protein sequence ID" value="GGB20182.1"/>
    <property type="molecule type" value="Genomic_DNA"/>
</dbReference>
<evidence type="ECO:0000259" key="1">
    <source>
        <dbReference type="Pfam" id="PF18962"/>
    </source>
</evidence>
<evidence type="ECO:0000313" key="3">
    <source>
        <dbReference type="Proteomes" id="UP000607559"/>
    </source>
</evidence>
<dbReference type="Pfam" id="PF18962">
    <property type="entry name" value="Por_Secre_tail"/>
    <property type="match status" value="1"/>
</dbReference>
<gene>
    <name evidence="2" type="ORF">GCM10011511_49900</name>
</gene>